<evidence type="ECO:0000313" key="1">
    <source>
        <dbReference type="EMBL" id="SMC80665.1"/>
    </source>
</evidence>
<sequence>MSLSVGEWAQDDVEDADIEVIKNSGTTYNYEDKTFATG</sequence>
<proteinExistence type="predicted"/>
<dbReference type="EMBL" id="FWXN01000010">
    <property type="protein sequence ID" value="SMC80665.1"/>
    <property type="molecule type" value="Genomic_DNA"/>
</dbReference>
<reference evidence="1 2" key="1">
    <citation type="submission" date="2017-04" db="EMBL/GenBank/DDBJ databases">
        <authorList>
            <person name="Afonso C.L."/>
            <person name="Miller P.J."/>
            <person name="Scott M.A."/>
            <person name="Spackman E."/>
            <person name="Goraichik I."/>
            <person name="Dimitrov K.M."/>
            <person name="Suarez D.L."/>
            <person name="Swayne D.E."/>
        </authorList>
    </citation>
    <scope>NUCLEOTIDE SEQUENCE [LARGE SCALE GENOMIC DNA]</scope>
    <source>
        <strain evidence="1 2">CGMCC 1.12511</strain>
    </source>
</reference>
<accession>A0A1W2C5Y3</accession>
<gene>
    <name evidence="1" type="ORF">SAMN06296429_11064</name>
</gene>
<dbReference type="Proteomes" id="UP000192634">
    <property type="component" value="Unassembled WGS sequence"/>
</dbReference>
<organism evidence="1 2">
    <name type="scientific">Janibacter indicus</name>
    <dbReference type="NCBI Taxonomy" id="857417"/>
    <lineage>
        <taxon>Bacteria</taxon>
        <taxon>Bacillati</taxon>
        <taxon>Actinomycetota</taxon>
        <taxon>Actinomycetes</taxon>
        <taxon>Micrococcales</taxon>
        <taxon>Intrasporangiaceae</taxon>
        <taxon>Janibacter</taxon>
    </lineage>
</organism>
<dbReference type="AlphaFoldDB" id="A0A1W2C5Y3"/>
<evidence type="ECO:0000313" key="2">
    <source>
        <dbReference type="Proteomes" id="UP000192634"/>
    </source>
</evidence>
<protein>
    <submittedName>
        <fullName evidence="1">Uncharacterized protein</fullName>
    </submittedName>
</protein>
<name>A0A1W2C5Y3_9MICO</name>